<gene>
    <name evidence="2" type="ORF">ElyMa_002869100</name>
</gene>
<feature type="region of interest" description="Disordered" evidence="1">
    <location>
        <begin position="1"/>
        <end position="49"/>
    </location>
</feature>
<evidence type="ECO:0000256" key="1">
    <source>
        <dbReference type="SAM" id="MobiDB-lite"/>
    </source>
</evidence>
<evidence type="ECO:0000313" key="2">
    <source>
        <dbReference type="EMBL" id="GFS02617.1"/>
    </source>
</evidence>
<keyword evidence="3" id="KW-1185">Reference proteome</keyword>
<organism evidence="2 3">
    <name type="scientific">Elysia marginata</name>
    <dbReference type="NCBI Taxonomy" id="1093978"/>
    <lineage>
        <taxon>Eukaryota</taxon>
        <taxon>Metazoa</taxon>
        <taxon>Spiralia</taxon>
        <taxon>Lophotrochozoa</taxon>
        <taxon>Mollusca</taxon>
        <taxon>Gastropoda</taxon>
        <taxon>Heterobranchia</taxon>
        <taxon>Euthyneura</taxon>
        <taxon>Panpulmonata</taxon>
        <taxon>Sacoglossa</taxon>
        <taxon>Placobranchoidea</taxon>
        <taxon>Plakobranchidae</taxon>
        <taxon>Elysia</taxon>
    </lineage>
</organism>
<dbReference type="GO" id="GO:0016740">
    <property type="term" value="F:transferase activity"/>
    <property type="evidence" value="ECO:0007669"/>
    <property type="project" value="UniProtKB-KW"/>
</dbReference>
<proteinExistence type="predicted"/>
<sequence length="130" mass="15204">MQTERQTDRQIERQADRKTDRYADRKTDRQADRQADRQKDKETRPADRHAEWVFKIRKRPSDIERSLYFFFRCWAENGPGQVCSPPKTSEVHDMSEKSPWSLLEVSNCQFEHVTHADPAIPGVTPVAGMS</sequence>
<reference evidence="2 3" key="1">
    <citation type="journal article" date="2021" name="Elife">
        <title>Chloroplast acquisition without the gene transfer in kleptoplastic sea slugs, Plakobranchus ocellatus.</title>
        <authorList>
            <person name="Maeda T."/>
            <person name="Takahashi S."/>
            <person name="Yoshida T."/>
            <person name="Shimamura S."/>
            <person name="Takaki Y."/>
            <person name="Nagai Y."/>
            <person name="Toyoda A."/>
            <person name="Suzuki Y."/>
            <person name="Arimoto A."/>
            <person name="Ishii H."/>
            <person name="Satoh N."/>
            <person name="Nishiyama T."/>
            <person name="Hasebe M."/>
            <person name="Maruyama T."/>
            <person name="Minagawa J."/>
            <person name="Obokata J."/>
            <person name="Shigenobu S."/>
        </authorList>
    </citation>
    <scope>NUCLEOTIDE SEQUENCE [LARGE SCALE GENOMIC DNA]</scope>
</reference>
<comment type="caution">
    <text evidence="2">The sequence shown here is derived from an EMBL/GenBank/DDBJ whole genome shotgun (WGS) entry which is preliminary data.</text>
</comment>
<dbReference type="EMBL" id="BMAT01005922">
    <property type="protein sequence ID" value="GFS02617.1"/>
    <property type="molecule type" value="Genomic_DNA"/>
</dbReference>
<keyword evidence="2" id="KW-0808">Transferase</keyword>
<dbReference type="AlphaFoldDB" id="A0AAV4HZG7"/>
<name>A0AAV4HZG7_9GAST</name>
<evidence type="ECO:0000313" key="3">
    <source>
        <dbReference type="Proteomes" id="UP000762676"/>
    </source>
</evidence>
<dbReference type="Proteomes" id="UP000762676">
    <property type="component" value="Unassembled WGS sequence"/>
</dbReference>
<protein>
    <submittedName>
        <fullName evidence="2">Glycosyl transferase</fullName>
    </submittedName>
</protein>
<accession>A0AAV4HZG7</accession>